<evidence type="ECO:0000313" key="1">
    <source>
        <dbReference type="EMBL" id="TDR36066.1"/>
    </source>
</evidence>
<proteinExistence type="predicted"/>
<gene>
    <name evidence="1" type="ORF">DFR29_13221</name>
</gene>
<dbReference type="EMBL" id="SNZH01000032">
    <property type="protein sequence ID" value="TDR36066.1"/>
    <property type="molecule type" value="Genomic_DNA"/>
</dbReference>
<comment type="caution">
    <text evidence="1">The sequence shown here is derived from an EMBL/GenBank/DDBJ whole genome shotgun (WGS) entry which is preliminary data.</text>
</comment>
<evidence type="ECO:0000313" key="2">
    <source>
        <dbReference type="Proteomes" id="UP000295293"/>
    </source>
</evidence>
<keyword evidence="2" id="KW-1185">Reference proteome</keyword>
<dbReference type="Proteomes" id="UP000295293">
    <property type="component" value="Unassembled WGS sequence"/>
</dbReference>
<name>A0A4R6YHL9_9GAMM</name>
<dbReference type="RefSeq" id="WP_166654406.1">
    <property type="nucleotide sequence ID" value="NZ_SNZH01000032.1"/>
</dbReference>
<reference evidence="1 2" key="1">
    <citation type="submission" date="2019-03" db="EMBL/GenBank/DDBJ databases">
        <title>Genomic Encyclopedia of Type Strains, Phase IV (KMG-IV): sequencing the most valuable type-strain genomes for metagenomic binning, comparative biology and taxonomic classification.</title>
        <authorList>
            <person name="Goeker M."/>
        </authorList>
    </citation>
    <scope>NUCLEOTIDE SEQUENCE [LARGE SCALE GENOMIC DNA]</scope>
    <source>
        <strain evidence="1 2">DSM 21667</strain>
    </source>
</reference>
<accession>A0A4R6YHL9</accession>
<organism evidence="1 2">
    <name type="scientific">Tahibacter aquaticus</name>
    <dbReference type="NCBI Taxonomy" id="520092"/>
    <lineage>
        <taxon>Bacteria</taxon>
        <taxon>Pseudomonadati</taxon>
        <taxon>Pseudomonadota</taxon>
        <taxon>Gammaproteobacteria</taxon>
        <taxon>Lysobacterales</taxon>
        <taxon>Rhodanobacteraceae</taxon>
        <taxon>Tahibacter</taxon>
    </lineage>
</organism>
<dbReference type="AlphaFoldDB" id="A0A4R6YHL9"/>
<feature type="non-terminal residue" evidence="1">
    <location>
        <position position="1"/>
    </location>
</feature>
<protein>
    <submittedName>
        <fullName evidence="1">Uncharacterized protein</fullName>
    </submittedName>
</protein>
<sequence length="358" mass="39386">PIVQWDHDLAAFIPMGRGTVSEDGTQIVTDPGSGITKAGWGGAPAIPPPETCGTNPPPMVCRGGDCSPCPDCYVQQGQCRVCMPSLAQEGPKCDNDWCKRCRFGVCKDRYSRKALKPTVKRVTQLPTVDIPWPASCDTSGDTRGCAMLFRRSNHNNNIPVGGGVKIEIEVEPYCAGNDQWGFNVTAINHRGMVSGDNRGMAERKLTQQVIDSFSKCSDLSTLRRSVESLIRNVTDPALIPLQFSYGAREEIMAHENLHIARMFKLIGRNPRSVGLFVDGFRDFKLPMSQYPTPEAALSSPALRTKRDELYITYEDEVVKAAALIEKNHPNPNEYTTLALAAAKPWFDKIDQKIAACTP</sequence>